<comment type="caution">
    <text evidence="1">The sequence shown here is derived from an EMBL/GenBank/DDBJ whole genome shotgun (WGS) entry which is preliminary data.</text>
</comment>
<keyword evidence="2" id="KW-1185">Reference proteome</keyword>
<dbReference type="AlphaFoldDB" id="A0A939QG03"/>
<dbReference type="EMBL" id="JAGFOA010000001">
    <property type="protein sequence ID" value="MBO3662058.1"/>
    <property type="molecule type" value="Genomic_DNA"/>
</dbReference>
<proteinExistence type="predicted"/>
<protein>
    <submittedName>
        <fullName evidence="1">Uncharacterized protein</fullName>
    </submittedName>
</protein>
<dbReference type="RefSeq" id="WP_208499498.1">
    <property type="nucleotide sequence ID" value="NZ_JAGFOA010000001.1"/>
</dbReference>
<organism evidence="1 2">
    <name type="scientific">Microbacterium stercoris</name>
    <dbReference type="NCBI Taxonomy" id="2820289"/>
    <lineage>
        <taxon>Bacteria</taxon>
        <taxon>Bacillati</taxon>
        <taxon>Actinomycetota</taxon>
        <taxon>Actinomycetes</taxon>
        <taxon>Micrococcales</taxon>
        <taxon>Microbacteriaceae</taxon>
        <taxon>Microbacterium</taxon>
    </lineage>
</organism>
<dbReference type="Proteomes" id="UP000680132">
    <property type="component" value="Unassembled WGS sequence"/>
</dbReference>
<sequence>MALWGKRKREEDAARLAKDDDLARRARAALVAADERIRTTSDELEFAVAELGESAARPVREGLEAVRTHLGEAFHLHQLNHDEIPDTAEELRTRNARIIQLCEWADDVLDERTSALKERIELARQSPQILERIRSDVERLRARLPLTRETVERLSGRYSTAALNRVAANPAEAEQLLEFALHSADISARRREARRPEEANVALETATEAVRRAETIIDGVEDFEIESLRAQSTLADVIADSRGDIVAARALTQPGLPHASEVTAAVAALEKALAALPAPGTPTDPFADLAVLREANAALDAAVDKARQRAARPLPSLEAVRHAVDAADHQTAVARSVIDGHRGYIGADARTRLAEAQRVRAEIEPLVIPEDTREQALLLARRVQQLANEALQAAQRDIDQGRYGGGDGWGGGWDDRRRPAGGDNMFGGIVGGLLLGGLIGDIFE</sequence>
<reference evidence="1" key="1">
    <citation type="submission" date="2021-03" db="EMBL/GenBank/DDBJ databases">
        <title>Microbacterium sp. nov., a novel actinobacterium isolated from cow dung.</title>
        <authorList>
            <person name="Zhang L."/>
        </authorList>
    </citation>
    <scope>NUCLEOTIDE SEQUENCE</scope>
    <source>
        <strain evidence="1">NEAU-LLB</strain>
    </source>
</reference>
<evidence type="ECO:0000313" key="1">
    <source>
        <dbReference type="EMBL" id="MBO3662058.1"/>
    </source>
</evidence>
<name>A0A939QG03_9MICO</name>
<gene>
    <name evidence="1" type="ORF">J5V96_00875</name>
</gene>
<evidence type="ECO:0000313" key="2">
    <source>
        <dbReference type="Proteomes" id="UP000680132"/>
    </source>
</evidence>
<accession>A0A939QG03</accession>